<keyword evidence="6" id="KW-0456">Lyase</keyword>
<dbReference type="Gene3D" id="3.40.1190.20">
    <property type="match status" value="1"/>
</dbReference>
<evidence type="ECO:0000256" key="4">
    <source>
        <dbReference type="ARBA" id="ARBA00022857"/>
    </source>
</evidence>
<dbReference type="SUPFAM" id="SSF53613">
    <property type="entry name" value="Ribokinase-like"/>
    <property type="match status" value="1"/>
</dbReference>
<gene>
    <name evidence="10" type="ORF">OKIOD_LOCUS10170</name>
</gene>
<keyword evidence="3" id="KW-0067">ATP-binding</keyword>
<keyword evidence="5" id="KW-0520">NAD</keyword>
<organism evidence="10 11">
    <name type="scientific">Oikopleura dioica</name>
    <name type="common">Tunicate</name>
    <dbReference type="NCBI Taxonomy" id="34765"/>
    <lineage>
        <taxon>Eukaryota</taxon>
        <taxon>Metazoa</taxon>
        <taxon>Chordata</taxon>
        <taxon>Tunicata</taxon>
        <taxon>Appendicularia</taxon>
        <taxon>Copelata</taxon>
        <taxon>Oikopleuridae</taxon>
        <taxon>Oikopleura</taxon>
    </lineage>
</organism>
<dbReference type="Pfam" id="PF01256">
    <property type="entry name" value="Carb_kinase"/>
    <property type="match status" value="1"/>
</dbReference>
<accession>A0ABN7SSU8</accession>
<dbReference type="Proteomes" id="UP001158576">
    <property type="component" value="Chromosome 1"/>
</dbReference>
<evidence type="ECO:0000256" key="7">
    <source>
        <dbReference type="ARBA" id="ARBA00029804"/>
    </source>
</evidence>
<dbReference type="PANTHER" id="PTHR12592">
    <property type="entry name" value="ATP-DEPENDENT (S)-NAD(P)H-HYDRATE DEHYDRATASE FAMILY MEMBER"/>
    <property type="match status" value="1"/>
</dbReference>
<evidence type="ECO:0000256" key="5">
    <source>
        <dbReference type="ARBA" id="ARBA00023027"/>
    </source>
</evidence>
<sequence length="203" mass="22240">MVVPSYDCSEWFSRLHVLIIGPGLGRDPSAISKVARIIEKSRLPMVLDADGIFVLEKNPHILKGKENVILTPNLPEFKRLCELASLSADSKAEELSKALSCTVLLKGEEDSISNSEVSLKCAQTGSPRRCGGQGDVLCGLTGLFLYWALKKNLDQPTVAASWAASYYLKKASKIAFEKKSYGMSAQTIIEELPLLIKQNIPEE</sequence>
<evidence type="ECO:0000256" key="8">
    <source>
        <dbReference type="ARBA" id="ARBA00047472"/>
    </source>
</evidence>
<dbReference type="InterPro" id="IPR000631">
    <property type="entry name" value="CARKD"/>
</dbReference>
<evidence type="ECO:0000256" key="3">
    <source>
        <dbReference type="ARBA" id="ARBA00022840"/>
    </source>
</evidence>
<dbReference type="PROSITE" id="PS51383">
    <property type="entry name" value="YJEF_C_3"/>
    <property type="match status" value="1"/>
</dbReference>
<dbReference type="CDD" id="cd01171">
    <property type="entry name" value="YXKO-related"/>
    <property type="match status" value="1"/>
</dbReference>
<evidence type="ECO:0000313" key="11">
    <source>
        <dbReference type="Proteomes" id="UP001158576"/>
    </source>
</evidence>
<evidence type="ECO:0000313" key="10">
    <source>
        <dbReference type="EMBL" id="CAG5104632.1"/>
    </source>
</evidence>
<dbReference type="EC" id="4.2.1.93" evidence="1"/>
<keyword evidence="11" id="KW-1185">Reference proteome</keyword>
<evidence type="ECO:0000256" key="6">
    <source>
        <dbReference type="ARBA" id="ARBA00023239"/>
    </source>
</evidence>
<keyword evidence="4" id="KW-0521">NADP</keyword>
<evidence type="ECO:0000259" key="9">
    <source>
        <dbReference type="PROSITE" id="PS51383"/>
    </source>
</evidence>
<reference evidence="10 11" key="1">
    <citation type="submission" date="2021-04" db="EMBL/GenBank/DDBJ databases">
        <authorList>
            <person name="Bliznina A."/>
        </authorList>
    </citation>
    <scope>NUCLEOTIDE SEQUENCE [LARGE SCALE GENOMIC DNA]</scope>
</reference>
<feature type="domain" description="YjeF C-terminal" evidence="9">
    <location>
        <begin position="1"/>
        <end position="199"/>
    </location>
</feature>
<keyword evidence="2" id="KW-0547">Nucleotide-binding</keyword>
<dbReference type="PANTHER" id="PTHR12592:SF0">
    <property type="entry name" value="ATP-DEPENDENT (S)-NAD(P)H-HYDRATE DEHYDRATASE"/>
    <property type="match status" value="1"/>
</dbReference>
<proteinExistence type="predicted"/>
<protein>
    <recommendedName>
        <fullName evidence="1">ATP-dependent NAD(P)H-hydrate dehydratase</fullName>
        <ecNumber evidence="1">4.2.1.93</ecNumber>
    </recommendedName>
    <alternativeName>
        <fullName evidence="7">NAD(P)HX dehydratase</fullName>
    </alternativeName>
</protein>
<dbReference type="InterPro" id="IPR029056">
    <property type="entry name" value="Ribokinase-like"/>
</dbReference>
<comment type="catalytic activity">
    <reaction evidence="8">
        <text>(6S)-NADPHX + ATP = ADP + phosphate + NADPH + H(+)</text>
        <dbReference type="Rhea" id="RHEA:32231"/>
        <dbReference type="ChEBI" id="CHEBI:15378"/>
        <dbReference type="ChEBI" id="CHEBI:30616"/>
        <dbReference type="ChEBI" id="CHEBI:43474"/>
        <dbReference type="ChEBI" id="CHEBI:57783"/>
        <dbReference type="ChEBI" id="CHEBI:64076"/>
        <dbReference type="ChEBI" id="CHEBI:456216"/>
        <dbReference type="EC" id="4.2.1.93"/>
    </reaction>
</comment>
<dbReference type="EMBL" id="OU015566">
    <property type="protein sequence ID" value="CAG5104632.1"/>
    <property type="molecule type" value="Genomic_DNA"/>
</dbReference>
<name>A0ABN7SSU8_OIKDI</name>
<evidence type="ECO:0000256" key="2">
    <source>
        <dbReference type="ARBA" id="ARBA00022741"/>
    </source>
</evidence>
<evidence type="ECO:0000256" key="1">
    <source>
        <dbReference type="ARBA" id="ARBA00013249"/>
    </source>
</evidence>